<dbReference type="Gene3D" id="3.30.420.10">
    <property type="entry name" value="Ribonuclease H-like superfamily/Ribonuclease H"/>
    <property type="match status" value="1"/>
</dbReference>
<dbReference type="GO" id="GO:0016787">
    <property type="term" value="F:hydrolase activity"/>
    <property type="evidence" value="ECO:0007669"/>
    <property type="project" value="UniProtKB-KW"/>
</dbReference>
<evidence type="ECO:0000256" key="9">
    <source>
        <dbReference type="ARBA" id="ARBA00022908"/>
    </source>
</evidence>
<evidence type="ECO:0000256" key="1">
    <source>
        <dbReference type="ARBA" id="ARBA00022578"/>
    </source>
</evidence>
<evidence type="ECO:0000256" key="5">
    <source>
        <dbReference type="ARBA" id="ARBA00022759"/>
    </source>
</evidence>
<evidence type="ECO:0000313" key="16">
    <source>
        <dbReference type="EMBL" id="MBW0553052.1"/>
    </source>
</evidence>
<evidence type="ECO:0000256" key="10">
    <source>
        <dbReference type="ARBA" id="ARBA00022918"/>
    </source>
</evidence>
<evidence type="ECO:0000256" key="8">
    <source>
        <dbReference type="ARBA" id="ARBA00022884"/>
    </source>
</evidence>
<feature type="domain" description="Integrase catalytic" evidence="15">
    <location>
        <begin position="41"/>
        <end position="165"/>
    </location>
</feature>
<dbReference type="EMBL" id="AVOT02059386">
    <property type="protein sequence ID" value="MBW0553052.1"/>
    <property type="molecule type" value="Genomic_DNA"/>
</dbReference>
<dbReference type="GO" id="GO:0003887">
    <property type="term" value="F:DNA-directed DNA polymerase activity"/>
    <property type="evidence" value="ECO:0007669"/>
    <property type="project" value="UniProtKB-KW"/>
</dbReference>
<keyword evidence="2" id="KW-0548">Nucleotidyltransferase</keyword>
<dbReference type="GO" id="GO:0046872">
    <property type="term" value="F:metal ion binding"/>
    <property type="evidence" value="ECO:0007669"/>
    <property type="project" value="UniProtKB-KW"/>
</dbReference>
<evidence type="ECO:0000313" key="17">
    <source>
        <dbReference type="Proteomes" id="UP000765509"/>
    </source>
</evidence>
<keyword evidence="7" id="KW-0460">Magnesium</keyword>
<dbReference type="SUPFAM" id="SSF53098">
    <property type="entry name" value="Ribonuclease H-like"/>
    <property type="match status" value="1"/>
</dbReference>
<keyword evidence="8" id="KW-0694">RNA-binding</keyword>
<dbReference type="AlphaFoldDB" id="A0A9Q3J054"/>
<accession>A0A9Q3J054</accession>
<comment type="caution">
    <text evidence="16">The sequence shown here is derived from an EMBL/GenBank/DDBJ whole genome shotgun (WGS) entry which is preliminary data.</text>
</comment>
<sequence>MLLTEASLWHNQLGNPGPAVIKSMGIPGPDEDCHVCNINKDHKKPFKIQSEHKNIPLDCVNLYLVGPISPPSVSGKQYLLTIVDQAKSFKHFPFLKKKSDAYEEFVAVKKMMDNQQNCSIKKFFSDQGGGFLNHKFQELETTSGFIHCFSPSYTPEHNEFAEQAN</sequence>
<comment type="catalytic activity">
    <reaction evidence="14">
        <text>DNA(n) + a 2'-deoxyribonucleoside 5'-triphosphate = DNA(n+1) + diphosphate</text>
        <dbReference type="Rhea" id="RHEA:22508"/>
        <dbReference type="Rhea" id="RHEA-COMP:17339"/>
        <dbReference type="Rhea" id="RHEA-COMP:17340"/>
        <dbReference type="ChEBI" id="CHEBI:33019"/>
        <dbReference type="ChEBI" id="CHEBI:61560"/>
        <dbReference type="ChEBI" id="CHEBI:173112"/>
        <dbReference type="EC" id="2.7.7.7"/>
    </reaction>
</comment>
<gene>
    <name evidence="16" type="ORF">O181_092767</name>
</gene>
<dbReference type="OrthoDB" id="420169at2759"/>
<dbReference type="InterPro" id="IPR012337">
    <property type="entry name" value="RNaseH-like_sf"/>
</dbReference>
<dbReference type="PANTHER" id="PTHR42648">
    <property type="entry name" value="TRANSPOSASE, PUTATIVE-RELATED"/>
    <property type="match status" value="1"/>
</dbReference>
<comment type="catalytic activity">
    <reaction evidence="13">
        <text>DNA(n) + a 2'-deoxyribonucleoside 5'-triphosphate = DNA(n+1) + diphosphate</text>
        <dbReference type="Rhea" id="RHEA:22508"/>
        <dbReference type="Rhea" id="RHEA-COMP:17339"/>
        <dbReference type="Rhea" id="RHEA-COMP:17340"/>
        <dbReference type="ChEBI" id="CHEBI:33019"/>
        <dbReference type="ChEBI" id="CHEBI:61560"/>
        <dbReference type="ChEBI" id="CHEBI:173112"/>
        <dbReference type="EC" id="2.7.7.49"/>
    </reaction>
</comment>
<keyword evidence="12" id="KW-0233">DNA recombination</keyword>
<evidence type="ECO:0000256" key="7">
    <source>
        <dbReference type="ARBA" id="ARBA00022842"/>
    </source>
</evidence>
<keyword evidence="6" id="KW-0378">Hydrolase</keyword>
<keyword evidence="1" id="KW-0815">Transposition</keyword>
<dbReference type="PROSITE" id="PS50994">
    <property type="entry name" value="INTEGRASE"/>
    <property type="match status" value="1"/>
</dbReference>
<dbReference type="GO" id="GO:0004519">
    <property type="term" value="F:endonuclease activity"/>
    <property type="evidence" value="ECO:0007669"/>
    <property type="project" value="UniProtKB-KW"/>
</dbReference>
<evidence type="ECO:0000259" key="15">
    <source>
        <dbReference type="PROSITE" id="PS50994"/>
    </source>
</evidence>
<dbReference type="InterPro" id="IPR039537">
    <property type="entry name" value="Retrotran_Ty1/copia-like"/>
</dbReference>
<name>A0A9Q3J054_9BASI</name>
<dbReference type="Proteomes" id="UP000765509">
    <property type="component" value="Unassembled WGS sequence"/>
</dbReference>
<dbReference type="InterPro" id="IPR001584">
    <property type="entry name" value="Integrase_cat-core"/>
</dbReference>
<keyword evidence="9" id="KW-0229">DNA integration</keyword>
<evidence type="ECO:0000256" key="14">
    <source>
        <dbReference type="ARBA" id="ARBA00049244"/>
    </source>
</evidence>
<organism evidence="16 17">
    <name type="scientific">Austropuccinia psidii MF-1</name>
    <dbReference type="NCBI Taxonomy" id="1389203"/>
    <lineage>
        <taxon>Eukaryota</taxon>
        <taxon>Fungi</taxon>
        <taxon>Dikarya</taxon>
        <taxon>Basidiomycota</taxon>
        <taxon>Pucciniomycotina</taxon>
        <taxon>Pucciniomycetes</taxon>
        <taxon>Pucciniales</taxon>
        <taxon>Sphaerophragmiaceae</taxon>
        <taxon>Austropuccinia</taxon>
    </lineage>
</organism>
<dbReference type="GO" id="GO:0006310">
    <property type="term" value="P:DNA recombination"/>
    <property type="evidence" value="ECO:0007669"/>
    <property type="project" value="UniProtKB-KW"/>
</dbReference>
<keyword evidence="4" id="KW-0479">Metal-binding</keyword>
<keyword evidence="11" id="KW-0239">DNA-directed DNA polymerase</keyword>
<proteinExistence type="predicted"/>
<dbReference type="InterPro" id="IPR036397">
    <property type="entry name" value="RNaseH_sf"/>
</dbReference>
<dbReference type="GO" id="GO:0003723">
    <property type="term" value="F:RNA binding"/>
    <property type="evidence" value="ECO:0007669"/>
    <property type="project" value="UniProtKB-KW"/>
</dbReference>
<evidence type="ECO:0000256" key="4">
    <source>
        <dbReference type="ARBA" id="ARBA00022723"/>
    </source>
</evidence>
<dbReference type="PANTHER" id="PTHR42648:SF11">
    <property type="entry name" value="TRANSPOSON TY4-P GAG-POL POLYPROTEIN"/>
    <property type="match status" value="1"/>
</dbReference>
<keyword evidence="10" id="KW-0695">RNA-directed DNA polymerase</keyword>
<evidence type="ECO:0000256" key="11">
    <source>
        <dbReference type="ARBA" id="ARBA00022932"/>
    </source>
</evidence>
<evidence type="ECO:0000256" key="13">
    <source>
        <dbReference type="ARBA" id="ARBA00048173"/>
    </source>
</evidence>
<keyword evidence="11" id="KW-0808">Transferase</keyword>
<evidence type="ECO:0000256" key="12">
    <source>
        <dbReference type="ARBA" id="ARBA00023172"/>
    </source>
</evidence>
<evidence type="ECO:0000256" key="3">
    <source>
        <dbReference type="ARBA" id="ARBA00022722"/>
    </source>
</evidence>
<protein>
    <recommendedName>
        <fullName evidence="15">Integrase catalytic domain-containing protein</fullName>
    </recommendedName>
</protein>
<keyword evidence="5" id="KW-0255">Endonuclease</keyword>
<keyword evidence="3" id="KW-0540">Nuclease</keyword>
<dbReference type="GO" id="GO:0003964">
    <property type="term" value="F:RNA-directed DNA polymerase activity"/>
    <property type="evidence" value="ECO:0007669"/>
    <property type="project" value="UniProtKB-KW"/>
</dbReference>
<keyword evidence="17" id="KW-1185">Reference proteome</keyword>
<evidence type="ECO:0000256" key="6">
    <source>
        <dbReference type="ARBA" id="ARBA00022801"/>
    </source>
</evidence>
<dbReference type="GO" id="GO:0032196">
    <property type="term" value="P:transposition"/>
    <property type="evidence" value="ECO:0007669"/>
    <property type="project" value="UniProtKB-KW"/>
</dbReference>
<dbReference type="GO" id="GO:0015074">
    <property type="term" value="P:DNA integration"/>
    <property type="evidence" value="ECO:0007669"/>
    <property type="project" value="UniProtKB-KW"/>
</dbReference>
<evidence type="ECO:0000256" key="2">
    <source>
        <dbReference type="ARBA" id="ARBA00022695"/>
    </source>
</evidence>
<dbReference type="GO" id="GO:0005634">
    <property type="term" value="C:nucleus"/>
    <property type="evidence" value="ECO:0007669"/>
    <property type="project" value="UniProtKB-ARBA"/>
</dbReference>
<reference evidence="16" key="1">
    <citation type="submission" date="2021-03" db="EMBL/GenBank/DDBJ databases">
        <title>Draft genome sequence of rust myrtle Austropuccinia psidii MF-1, a brazilian biotype.</title>
        <authorList>
            <person name="Quecine M.C."/>
            <person name="Pachon D.M.R."/>
            <person name="Bonatelli M.L."/>
            <person name="Correr F.H."/>
            <person name="Franceschini L.M."/>
            <person name="Leite T.F."/>
            <person name="Margarido G.R.A."/>
            <person name="Almeida C.A."/>
            <person name="Ferrarezi J.A."/>
            <person name="Labate C.A."/>
        </authorList>
    </citation>
    <scope>NUCLEOTIDE SEQUENCE</scope>
    <source>
        <strain evidence="16">MF-1</strain>
    </source>
</reference>